<dbReference type="Gene3D" id="3.80.30.30">
    <property type="match status" value="1"/>
</dbReference>
<protein>
    <submittedName>
        <fullName evidence="6">PA0069 family radical SAM protein</fullName>
    </submittedName>
</protein>
<keyword evidence="7" id="KW-1185">Reference proteome</keyword>
<evidence type="ECO:0000256" key="2">
    <source>
        <dbReference type="ARBA" id="ARBA00023004"/>
    </source>
</evidence>
<dbReference type="PANTHER" id="PTHR43432:SF3">
    <property type="entry name" value="SLR0285 PROTEIN"/>
    <property type="match status" value="1"/>
</dbReference>
<dbReference type="AlphaFoldDB" id="A0A6I6DZP7"/>
<keyword evidence="3" id="KW-0411">Iron-sulfur</keyword>
<dbReference type="CDD" id="cd01335">
    <property type="entry name" value="Radical_SAM"/>
    <property type="match status" value="1"/>
</dbReference>
<accession>A0A6I6DZP7</accession>
<keyword evidence="1" id="KW-0479">Metal-binding</keyword>
<feature type="region of interest" description="Disordered" evidence="4">
    <location>
        <begin position="1"/>
        <end position="26"/>
    </location>
</feature>
<gene>
    <name evidence="6" type="ORF">E6P07_08915</name>
</gene>
<evidence type="ECO:0000313" key="6">
    <source>
        <dbReference type="EMBL" id="QGU33084.1"/>
    </source>
</evidence>
<dbReference type="KEGG" id="ttp:E6P07_08915"/>
<name>A0A6I6DZP7_THETI</name>
<evidence type="ECO:0000256" key="1">
    <source>
        <dbReference type="ARBA" id="ARBA00022723"/>
    </source>
</evidence>
<dbReference type="NCBIfam" id="NF033668">
    <property type="entry name" value="rSAM_PA0069"/>
    <property type="match status" value="1"/>
</dbReference>
<evidence type="ECO:0000259" key="5">
    <source>
        <dbReference type="SMART" id="SM00729"/>
    </source>
</evidence>
<dbReference type="PANTHER" id="PTHR43432">
    <property type="entry name" value="SLR0285 PROTEIN"/>
    <property type="match status" value="1"/>
</dbReference>
<dbReference type="SFLD" id="SFLDG01084">
    <property type="entry name" value="Uncharacterised_Radical_SAM_Su"/>
    <property type="match status" value="1"/>
</dbReference>
<dbReference type="Proteomes" id="UP000426424">
    <property type="component" value="Chromosome"/>
</dbReference>
<dbReference type="InterPro" id="IPR007197">
    <property type="entry name" value="rSAM"/>
</dbReference>
<evidence type="ECO:0000313" key="7">
    <source>
        <dbReference type="Proteomes" id="UP000426424"/>
    </source>
</evidence>
<dbReference type="SFLD" id="SFLDS00029">
    <property type="entry name" value="Radical_SAM"/>
    <property type="match status" value="1"/>
</dbReference>
<dbReference type="InterPro" id="IPR040086">
    <property type="entry name" value="MJ0683-like"/>
</dbReference>
<organism evidence="6 7">
    <name type="scientific">Thermochromatium tepidum ATCC 43061</name>
    <dbReference type="NCBI Taxonomy" id="316276"/>
    <lineage>
        <taxon>Bacteria</taxon>
        <taxon>Pseudomonadati</taxon>
        <taxon>Pseudomonadota</taxon>
        <taxon>Gammaproteobacteria</taxon>
        <taxon>Chromatiales</taxon>
        <taxon>Chromatiaceae</taxon>
        <taxon>Thermochromatium</taxon>
    </lineage>
</organism>
<dbReference type="InterPro" id="IPR006638">
    <property type="entry name" value="Elp3/MiaA/NifB-like_rSAM"/>
</dbReference>
<feature type="domain" description="Elp3/MiaA/NifB-like radical SAM core" evidence="5">
    <location>
        <begin position="76"/>
        <end position="301"/>
    </location>
</feature>
<keyword evidence="2" id="KW-0408">Iron</keyword>
<sequence length="370" mass="40587">MDRTLDEGPTAPPAGARQRGRGALSNASGRFEAWQRQAVDDGWRHAEAAVDTVPTELTFETARTIISGNDSPDVPFAQSANPYRGCEHGCIYCYARPSHAYLGDSPGLDFETRLIAKPAAAELLRRELARPSYRCQPLALCGNTDGWQPIERQLGLTRALLEVLAECRHPVGIVTKSALIERDIDLLTDLARDGLVHVSLSLTTLDGTLARRLEPRASAPQRRLAAMRRLSEAGVPVGVMVAPIIPGLNDDELETLLAAARKVGACRADWQLVRLPGEVAGLFQQWLHTHYPGRAARVLSLITQMRGGALNDARFGRRMRGEGPLADLLAQRFRLACRRLGLDQDWPALRCELFQPPAMQASSIAQLKLF</sequence>
<proteinExistence type="predicted"/>
<dbReference type="Pfam" id="PF04055">
    <property type="entry name" value="Radical_SAM"/>
    <property type="match status" value="1"/>
</dbReference>
<evidence type="ECO:0000256" key="3">
    <source>
        <dbReference type="ARBA" id="ARBA00023014"/>
    </source>
</evidence>
<dbReference type="EMBL" id="CP039268">
    <property type="protein sequence ID" value="QGU33084.1"/>
    <property type="molecule type" value="Genomic_DNA"/>
</dbReference>
<dbReference type="SUPFAM" id="SSF102114">
    <property type="entry name" value="Radical SAM enzymes"/>
    <property type="match status" value="1"/>
</dbReference>
<dbReference type="RefSeq" id="WP_153975278.1">
    <property type="nucleotide sequence ID" value="NZ_CP039268.1"/>
</dbReference>
<dbReference type="OrthoDB" id="9785699at2"/>
<dbReference type="GO" id="GO:0046872">
    <property type="term" value="F:metal ion binding"/>
    <property type="evidence" value="ECO:0007669"/>
    <property type="project" value="UniProtKB-KW"/>
</dbReference>
<dbReference type="GO" id="GO:0003824">
    <property type="term" value="F:catalytic activity"/>
    <property type="evidence" value="ECO:0007669"/>
    <property type="project" value="InterPro"/>
</dbReference>
<dbReference type="SMART" id="SM00729">
    <property type="entry name" value="Elp3"/>
    <property type="match status" value="1"/>
</dbReference>
<dbReference type="GO" id="GO:0051536">
    <property type="term" value="F:iron-sulfur cluster binding"/>
    <property type="evidence" value="ECO:0007669"/>
    <property type="project" value="UniProtKB-KW"/>
</dbReference>
<dbReference type="InterPro" id="IPR058240">
    <property type="entry name" value="rSAM_sf"/>
</dbReference>
<reference evidence="6 7" key="1">
    <citation type="submission" date="2019-12" db="EMBL/GenBank/DDBJ databases">
        <title>The complete genome of the thermophilic, anoxygenic phototrophic gammaproteobacterium Thermochromatium tepidum.</title>
        <authorList>
            <person name="Sattley W.M."/>
            <person name="Swingley W.D."/>
            <person name="Burchell B.M."/>
            <person name="Gurbani S.A."/>
            <person name="Kujawa C.M."/>
            <person name="Nuccio D.A."/>
            <person name="Schladweiler J."/>
            <person name="Shaffer K.N."/>
            <person name="Stokes L.M."/>
            <person name="Touchman J.W."/>
            <person name="Blankenship R.E."/>
            <person name="Madigan M.T."/>
        </authorList>
    </citation>
    <scope>NUCLEOTIDE SEQUENCE [LARGE SCALE GENOMIC DNA]</scope>
    <source>
        <strain evidence="6 7">ATCC 43061</strain>
    </source>
</reference>
<evidence type="ECO:0000256" key="4">
    <source>
        <dbReference type="SAM" id="MobiDB-lite"/>
    </source>
</evidence>